<evidence type="ECO:0000259" key="15">
    <source>
        <dbReference type="Pfam" id="PF21305"/>
    </source>
</evidence>
<evidence type="ECO:0000256" key="6">
    <source>
        <dbReference type="ARBA" id="ARBA00022729"/>
    </source>
</evidence>
<dbReference type="Pfam" id="PF21305">
    <property type="entry name" value="type_II_gspD_N0"/>
    <property type="match status" value="1"/>
</dbReference>
<accession>A0A1W1HD17</accession>
<keyword evidence="9" id="KW-0998">Cell outer membrane</keyword>
<evidence type="ECO:0000256" key="7">
    <source>
        <dbReference type="ARBA" id="ARBA00022927"/>
    </source>
</evidence>
<dbReference type="GO" id="GO:0009279">
    <property type="term" value="C:cell outer membrane"/>
    <property type="evidence" value="ECO:0007669"/>
    <property type="project" value="UniProtKB-SubCell"/>
</dbReference>
<dbReference type="STRING" id="1246637.MTBBW1_2200024"/>
<evidence type="ECO:0000256" key="1">
    <source>
        <dbReference type="ARBA" id="ARBA00004442"/>
    </source>
</evidence>
<keyword evidence="5 12" id="KW-0812">Transmembrane</keyword>
<sequence>MIFDSTIYYNIRRFKNIFLCTSGTLFSRAPGTLLLSAHVTLLLFAALFLFSGCSLHMSDSKMALNKKPQLKVSHGMVEEFAAYKSEVGTPVDESESQNVPGNDVDVAEGDKKKTPPSNPFESFIKAHKAKAIDRSKSNTSLSKDDSSLKSLIKPEEQEKSLFDSEDHEESLVTPESSNQSLTKSPNQSLTKSPDQSLTKNSDQSLIKTVNEENSSKTASVDDAENGARISKTADIGDAVSKTENSETVKVELAFDNADLFEVLDATLFELFKVNYIIDPHVKAKLTFHFSGDYTKVEFIELLNEILQLSNLSITRGPGDIYKVVRKSESASLSSEPLFQDDLPDASGDISRLIKLKYLDASAVAKNIRHFTTKGSQISTDTVNNSVVVTDTRENIEKVLTVISLMDIPYFTDIAWRIFPVKEAEAKDLVSDITKIIRSSGLYYRPGAVRGGYQILAIDSMNAILLVTRWPEMLDLVEKWVAAMDHMGGDAGGGTGVFIYFVENGTAAELSEILKQLYGGKKSSSDNKTQIVKPVAPAPRDKPDEKKASDQNEEPELPELPELPGSSGSGDISGEIEIIADETNNAIVFKASQRDYKIIKSVLKELDVVPRQVLINVVIAEVTLSDNIEYGVQWLMNNTIGDYEAQGSWDGSESSRAFNQTLGSNSNFTYGIYSTADILAGSADALKALITALDEDSELNVLSSPNIMAVDNKEAYIEVGQDVPTVTGTVTDSNGGVTNTVQYQKTGIILKVTPHINSSGLVKMELSQEVSSAGSTTGAGGNYSINTRKAETSLVVSDGQTIILGGLMERTTDSRDSGIPFLKDIPFIGSLFKSYQSKTTKTELIFLLTPHVVDSRSDADRVTREFSGKIKDIREFIGTGQ</sequence>
<feature type="region of interest" description="Disordered" evidence="11">
    <location>
        <begin position="519"/>
        <end position="572"/>
    </location>
</feature>
<organism evidence="16 17">
    <name type="scientific">Desulfamplus magnetovallimortis</name>
    <dbReference type="NCBI Taxonomy" id="1246637"/>
    <lineage>
        <taxon>Bacteria</taxon>
        <taxon>Pseudomonadati</taxon>
        <taxon>Thermodesulfobacteriota</taxon>
        <taxon>Desulfobacteria</taxon>
        <taxon>Desulfobacterales</taxon>
        <taxon>Desulfobacteraceae</taxon>
        <taxon>Desulfamplus</taxon>
    </lineage>
</organism>
<feature type="compositionally biased region" description="Low complexity" evidence="11">
    <location>
        <begin position="559"/>
        <end position="572"/>
    </location>
</feature>
<dbReference type="PRINTS" id="PR01032">
    <property type="entry name" value="PHAGEIV"/>
</dbReference>
<keyword evidence="6" id="KW-0732">Signal</keyword>
<keyword evidence="8 12" id="KW-0472">Membrane</keyword>
<feature type="domain" description="GspD-like N0" evidence="15">
    <location>
        <begin position="253"/>
        <end position="323"/>
    </location>
</feature>
<dbReference type="InterPro" id="IPR038591">
    <property type="entry name" value="NolW-like_sf"/>
</dbReference>
<proteinExistence type="inferred from homology"/>
<feature type="domain" description="NolW-like" evidence="14">
    <location>
        <begin position="350"/>
        <end position="408"/>
    </location>
</feature>
<dbReference type="NCBIfam" id="TIGR02517">
    <property type="entry name" value="type_II_gspD"/>
    <property type="match status" value="1"/>
</dbReference>
<reference evidence="16 17" key="1">
    <citation type="submission" date="2017-03" db="EMBL/GenBank/DDBJ databases">
        <authorList>
            <person name="Afonso C.L."/>
            <person name="Miller P.J."/>
            <person name="Scott M.A."/>
            <person name="Spackman E."/>
            <person name="Goraichik I."/>
            <person name="Dimitrov K.M."/>
            <person name="Suarez D.L."/>
            <person name="Swayne D.E."/>
        </authorList>
    </citation>
    <scope>NUCLEOTIDE SEQUENCE [LARGE SCALE GENOMIC DNA]</scope>
    <source>
        <strain evidence="16">PRJEB14757</strain>
    </source>
</reference>
<feature type="transmembrane region" description="Helical" evidence="12">
    <location>
        <begin position="33"/>
        <end position="57"/>
    </location>
</feature>
<feature type="domain" description="Type II/III secretion system secretin-like" evidence="13">
    <location>
        <begin position="691"/>
        <end position="853"/>
    </location>
</feature>
<keyword evidence="12" id="KW-1133">Transmembrane helix</keyword>
<evidence type="ECO:0000256" key="5">
    <source>
        <dbReference type="ARBA" id="ARBA00022692"/>
    </source>
</evidence>
<evidence type="ECO:0000313" key="16">
    <source>
        <dbReference type="EMBL" id="SLM30370.1"/>
    </source>
</evidence>
<dbReference type="InterPro" id="IPR001775">
    <property type="entry name" value="GspD/PilQ"/>
</dbReference>
<dbReference type="InterPro" id="IPR004846">
    <property type="entry name" value="T2SS/T3SS_dom"/>
</dbReference>
<name>A0A1W1HD17_9BACT</name>
<evidence type="ECO:0000259" key="13">
    <source>
        <dbReference type="Pfam" id="PF00263"/>
    </source>
</evidence>
<dbReference type="Gene3D" id="3.55.50.30">
    <property type="match status" value="1"/>
</dbReference>
<evidence type="ECO:0000256" key="12">
    <source>
        <dbReference type="SAM" id="Phobius"/>
    </source>
</evidence>
<dbReference type="PANTHER" id="PTHR30332:SF25">
    <property type="entry name" value="SECRETIN XPSD"/>
    <property type="match status" value="1"/>
</dbReference>
<feature type="compositionally biased region" description="Basic and acidic residues" evidence="11">
    <location>
        <begin position="538"/>
        <end position="549"/>
    </location>
</feature>
<dbReference type="InterPro" id="IPR050810">
    <property type="entry name" value="Bact_Secretion_Sys_Channel"/>
</dbReference>
<dbReference type="PRINTS" id="PR00811">
    <property type="entry name" value="BCTERIALGSPD"/>
</dbReference>
<dbReference type="Pfam" id="PF03958">
    <property type="entry name" value="Secretin_N"/>
    <property type="match status" value="2"/>
</dbReference>
<comment type="similarity">
    <text evidence="2">Belongs to the bacterial secretin family. GSP D subfamily.</text>
</comment>
<comment type="subcellular location">
    <subcellularLocation>
        <location evidence="1 10">Cell outer membrane</location>
    </subcellularLocation>
</comment>
<protein>
    <submittedName>
        <fullName evidence="16">Putative General secretion pathway protein D</fullName>
    </submittedName>
</protein>
<keyword evidence="17" id="KW-1185">Reference proteome</keyword>
<dbReference type="InterPro" id="IPR005644">
    <property type="entry name" value="NolW-like"/>
</dbReference>
<evidence type="ECO:0000256" key="4">
    <source>
        <dbReference type="ARBA" id="ARBA00022452"/>
    </source>
</evidence>
<keyword evidence="7" id="KW-0653">Protein transport</keyword>
<dbReference type="Pfam" id="PF00263">
    <property type="entry name" value="Secretin"/>
    <property type="match status" value="1"/>
</dbReference>
<feature type="compositionally biased region" description="Polar residues" evidence="11">
    <location>
        <begin position="173"/>
        <end position="202"/>
    </location>
</feature>
<dbReference type="GO" id="GO:0015627">
    <property type="term" value="C:type II protein secretion system complex"/>
    <property type="evidence" value="ECO:0007669"/>
    <property type="project" value="InterPro"/>
</dbReference>
<dbReference type="Proteomes" id="UP000191931">
    <property type="component" value="Unassembled WGS sequence"/>
</dbReference>
<dbReference type="RefSeq" id="WP_186441673.1">
    <property type="nucleotide sequence ID" value="NZ_LT828560.1"/>
</dbReference>
<dbReference type="AlphaFoldDB" id="A0A1W1HD17"/>
<dbReference type="PANTHER" id="PTHR30332">
    <property type="entry name" value="PROBABLE GENERAL SECRETION PATHWAY PROTEIN D"/>
    <property type="match status" value="1"/>
</dbReference>
<dbReference type="InterPro" id="IPR049371">
    <property type="entry name" value="GspD-like_N0"/>
</dbReference>
<feature type="region of interest" description="Disordered" evidence="11">
    <location>
        <begin position="134"/>
        <end position="202"/>
    </location>
</feature>
<dbReference type="EMBL" id="FWEV01000136">
    <property type="protein sequence ID" value="SLM30370.1"/>
    <property type="molecule type" value="Genomic_DNA"/>
</dbReference>
<evidence type="ECO:0000256" key="8">
    <source>
        <dbReference type="ARBA" id="ARBA00023136"/>
    </source>
</evidence>
<dbReference type="InterPro" id="IPR013356">
    <property type="entry name" value="T2SS_GspD"/>
</dbReference>
<keyword evidence="4" id="KW-1134">Transmembrane beta strand</keyword>
<evidence type="ECO:0000256" key="3">
    <source>
        <dbReference type="ARBA" id="ARBA00022448"/>
    </source>
</evidence>
<keyword evidence="3 10" id="KW-0813">Transport</keyword>
<dbReference type="GO" id="GO:0015628">
    <property type="term" value="P:protein secretion by the type II secretion system"/>
    <property type="evidence" value="ECO:0007669"/>
    <property type="project" value="InterPro"/>
</dbReference>
<evidence type="ECO:0000259" key="14">
    <source>
        <dbReference type="Pfam" id="PF03958"/>
    </source>
</evidence>
<feature type="domain" description="NolW-like" evidence="14">
    <location>
        <begin position="497"/>
        <end position="611"/>
    </location>
</feature>
<evidence type="ECO:0000313" key="17">
    <source>
        <dbReference type="Proteomes" id="UP000191931"/>
    </source>
</evidence>
<gene>
    <name evidence="16" type="ORF">MTBBW1_2200024</name>
</gene>
<feature type="region of interest" description="Disordered" evidence="11">
    <location>
        <begin position="87"/>
        <end position="122"/>
    </location>
</feature>
<feature type="compositionally biased region" description="Basic and acidic residues" evidence="11">
    <location>
        <begin position="134"/>
        <end position="164"/>
    </location>
</feature>
<dbReference type="Gene3D" id="3.30.1370.120">
    <property type="match status" value="2"/>
</dbReference>
<evidence type="ECO:0000256" key="10">
    <source>
        <dbReference type="RuleBase" id="RU004004"/>
    </source>
</evidence>
<evidence type="ECO:0000256" key="9">
    <source>
        <dbReference type="ARBA" id="ARBA00023237"/>
    </source>
</evidence>
<evidence type="ECO:0000256" key="2">
    <source>
        <dbReference type="ARBA" id="ARBA00006980"/>
    </source>
</evidence>
<evidence type="ECO:0000256" key="11">
    <source>
        <dbReference type="SAM" id="MobiDB-lite"/>
    </source>
</evidence>